<dbReference type="RefSeq" id="XP_035876028.1">
    <property type="nucleotide sequence ID" value="XM_036020135.1"/>
</dbReference>
<dbReference type="GO" id="GO:0036094">
    <property type="term" value="F:small molecule binding"/>
    <property type="evidence" value="ECO:0007669"/>
    <property type="project" value="InterPro"/>
</dbReference>
<evidence type="ECO:0000313" key="4">
    <source>
        <dbReference type="RefSeq" id="XP_035876028.1"/>
    </source>
</evidence>
<dbReference type="PANTHER" id="PTHR11430">
    <property type="entry name" value="LIPOCALIN"/>
    <property type="match status" value="1"/>
</dbReference>
<comment type="similarity">
    <text evidence="1">Belongs to the calycin superfamily. Lipocalin family.</text>
</comment>
<evidence type="ECO:0000256" key="2">
    <source>
        <dbReference type="SAM" id="SignalP"/>
    </source>
</evidence>
<dbReference type="InterPro" id="IPR002345">
    <property type="entry name" value="Lipocalin"/>
</dbReference>
<feature type="chain" id="PRO_5029021718" evidence="2">
    <location>
        <begin position="21"/>
        <end position="200"/>
    </location>
</feature>
<dbReference type="KEGG" id="pdic:118499397"/>
<dbReference type="PANTHER" id="PTHR11430:SF120">
    <property type="entry name" value="LIPOCALIN_CYTOSOLIC FATTY-ACID BINDING DOMAIN-CONTAINING PROTEIN"/>
    <property type="match status" value="1"/>
</dbReference>
<dbReference type="GO" id="GO:0005615">
    <property type="term" value="C:extracellular space"/>
    <property type="evidence" value="ECO:0007669"/>
    <property type="project" value="TreeGrafter"/>
</dbReference>
<dbReference type="InterPro" id="IPR012674">
    <property type="entry name" value="Calycin"/>
</dbReference>
<protein>
    <submittedName>
        <fullName evidence="4">Beta-lactoglobulin</fullName>
    </submittedName>
</protein>
<keyword evidence="2" id="KW-0732">Signal</keyword>
<dbReference type="Proteomes" id="UP000504628">
    <property type="component" value="Chromosome 3"/>
</dbReference>
<proteinExistence type="inferred from homology"/>
<name>A0A7E6D9M1_9CHIR</name>
<dbReference type="GeneID" id="118499397"/>
<dbReference type="OrthoDB" id="9627583at2759"/>
<reference evidence="4" key="1">
    <citation type="submission" date="2025-08" db="UniProtKB">
        <authorList>
            <consortium name="RefSeq"/>
        </authorList>
    </citation>
    <scope>IDENTIFICATION</scope>
    <source>
        <tissue evidence="4">Muscle</tissue>
    </source>
</reference>
<sequence length="200" mass="21926">MAPERGTLLLLALSLGLASAQQTLEEVPVQPDFDARKVEGRWLTARLAASHTRLVSPEDPLRLALHSIGTRDQDLEFVLFWMGEGVCKGVNVTVHPTGLRGQYQGALQGGGSILVRFVSTDYSSLVLYIRFQDGGGGGEVTSLWALLARRLPGDPRWLEKYLEFVRKFRLQEAPIFNLDGEHCPAPTLHLAAAQCPPPDA</sequence>
<dbReference type="InterPro" id="IPR022272">
    <property type="entry name" value="Lipocalin_CS"/>
</dbReference>
<feature type="signal peptide" evidence="2">
    <location>
        <begin position="1"/>
        <end position="20"/>
    </location>
</feature>
<evidence type="ECO:0000256" key="1">
    <source>
        <dbReference type="ARBA" id="ARBA00006889"/>
    </source>
</evidence>
<accession>A0A7E6D9M1</accession>
<keyword evidence="3" id="KW-1185">Reference proteome</keyword>
<dbReference type="SUPFAM" id="SSF50814">
    <property type="entry name" value="Lipocalins"/>
    <property type="match status" value="1"/>
</dbReference>
<evidence type="ECO:0000313" key="3">
    <source>
        <dbReference type="Proteomes" id="UP000504628"/>
    </source>
</evidence>
<dbReference type="Gene3D" id="2.40.128.20">
    <property type="match status" value="1"/>
</dbReference>
<dbReference type="InParanoid" id="A0A7E6D9M1"/>
<dbReference type="AlphaFoldDB" id="A0A7E6D9M1"/>
<dbReference type="PROSITE" id="PS00213">
    <property type="entry name" value="LIPOCALIN"/>
    <property type="match status" value="1"/>
</dbReference>
<gene>
    <name evidence="4" type="primary">LOC118499397</name>
</gene>
<organism evidence="3 4">
    <name type="scientific">Phyllostomus discolor</name>
    <name type="common">pale spear-nosed bat</name>
    <dbReference type="NCBI Taxonomy" id="89673"/>
    <lineage>
        <taxon>Eukaryota</taxon>
        <taxon>Metazoa</taxon>
        <taxon>Chordata</taxon>
        <taxon>Craniata</taxon>
        <taxon>Vertebrata</taxon>
        <taxon>Euteleostomi</taxon>
        <taxon>Mammalia</taxon>
        <taxon>Eutheria</taxon>
        <taxon>Laurasiatheria</taxon>
        <taxon>Chiroptera</taxon>
        <taxon>Yangochiroptera</taxon>
        <taxon>Phyllostomidae</taxon>
        <taxon>Phyllostominae</taxon>
        <taxon>Phyllostomus</taxon>
    </lineage>
</organism>